<dbReference type="HOGENOM" id="CLU_2998446_0_0_1"/>
<dbReference type="AlphaFoldDB" id="E3MF49"/>
<dbReference type="InParanoid" id="E3MF49"/>
<keyword evidence="2" id="KW-1185">Reference proteome</keyword>
<name>E3MF49_CAERE</name>
<proteinExistence type="predicted"/>
<evidence type="ECO:0000313" key="1">
    <source>
        <dbReference type="EMBL" id="EFP00768.1"/>
    </source>
</evidence>
<evidence type="ECO:0000313" key="2">
    <source>
        <dbReference type="Proteomes" id="UP000008281"/>
    </source>
</evidence>
<accession>E3MF49</accession>
<organism evidence="2">
    <name type="scientific">Caenorhabditis remanei</name>
    <name type="common">Caenorhabditis vulgaris</name>
    <dbReference type="NCBI Taxonomy" id="31234"/>
    <lineage>
        <taxon>Eukaryota</taxon>
        <taxon>Metazoa</taxon>
        <taxon>Ecdysozoa</taxon>
        <taxon>Nematoda</taxon>
        <taxon>Chromadorea</taxon>
        <taxon>Rhabditida</taxon>
        <taxon>Rhabditina</taxon>
        <taxon>Rhabditomorpha</taxon>
        <taxon>Rhabditoidea</taxon>
        <taxon>Rhabditidae</taxon>
        <taxon>Peloderinae</taxon>
        <taxon>Caenorhabditis</taxon>
    </lineage>
</organism>
<sequence>MSQKSEESWTKWQYSYDDTSRFTLAVQSCNRGLDLAMLKKGYIHERPPVCRQPAQTP</sequence>
<reference evidence="1" key="1">
    <citation type="submission" date="2007-07" db="EMBL/GenBank/DDBJ databases">
        <title>PCAP assembly of the Caenorhabditis remanei genome.</title>
        <authorList>
            <consortium name="The Caenorhabditis remanei Sequencing Consortium"/>
            <person name="Wilson R.K."/>
        </authorList>
    </citation>
    <scope>NUCLEOTIDE SEQUENCE [LARGE SCALE GENOMIC DNA]</scope>
    <source>
        <strain evidence="1">PB4641</strain>
    </source>
</reference>
<dbReference type="Proteomes" id="UP000008281">
    <property type="component" value="Unassembled WGS sequence"/>
</dbReference>
<dbReference type="EMBL" id="DS268440">
    <property type="protein sequence ID" value="EFP00768.1"/>
    <property type="molecule type" value="Genomic_DNA"/>
</dbReference>
<gene>
    <name evidence="1" type="ORF">CRE_21256</name>
</gene>
<protein>
    <submittedName>
        <fullName evidence="1">Uncharacterized protein</fullName>
    </submittedName>
</protein>